<dbReference type="Proteomes" id="UP000799776">
    <property type="component" value="Unassembled WGS sequence"/>
</dbReference>
<dbReference type="PANTHER" id="PTHR43884">
    <property type="entry name" value="ACYL-COA DEHYDROGENASE"/>
    <property type="match status" value="1"/>
</dbReference>
<dbReference type="GO" id="GO:0050660">
    <property type="term" value="F:flavin adenine dinucleotide binding"/>
    <property type="evidence" value="ECO:0007669"/>
    <property type="project" value="InterPro"/>
</dbReference>
<evidence type="ECO:0000259" key="7">
    <source>
        <dbReference type="Pfam" id="PF02770"/>
    </source>
</evidence>
<dbReference type="InterPro" id="IPR006091">
    <property type="entry name" value="Acyl-CoA_Oxase/DH_mid-dom"/>
</dbReference>
<dbReference type="Gene3D" id="1.20.140.10">
    <property type="entry name" value="Butyryl-CoA Dehydrogenase, subunit A, domain 3"/>
    <property type="match status" value="1"/>
</dbReference>
<evidence type="ECO:0000256" key="1">
    <source>
        <dbReference type="ARBA" id="ARBA00001974"/>
    </source>
</evidence>
<dbReference type="SUPFAM" id="SSF56645">
    <property type="entry name" value="Acyl-CoA dehydrogenase NM domain-like"/>
    <property type="match status" value="1"/>
</dbReference>
<keyword evidence="4 5" id="KW-0274">FAD</keyword>
<dbReference type="InterPro" id="IPR036250">
    <property type="entry name" value="AcylCo_DH-like_C"/>
</dbReference>
<keyword evidence="5" id="KW-0560">Oxidoreductase</keyword>
<evidence type="ECO:0000313" key="9">
    <source>
        <dbReference type="Proteomes" id="UP000799776"/>
    </source>
</evidence>
<dbReference type="EMBL" id="ML978753">
    <property type="protein sequence ID" value="KAF2083862.1"/>
    <property type="molecule type" value="Genomic_DNA"/>
</dbReference>
<dbReference type="InterPro" id="IPR037069">
    <property type="entry name" value="AcylCoA_DH/ox_N_sf"/>
</dbReference>
<gene>
    <name evidence="8" type="ORF">K490DRAFT_60086</name>
</gene>
<name>A0A9P4HNM5_9PEZI</name>
<reference evidence="8" key="1">
    <citation type="journal article" date="2020" name="Stud. Mycol.">
        <title>101 Dothideomycetes genomes: a test case for predicting lifestyles and emergence of pathogens.</title>
        <authorList>
            <person name="Haridas S."/>
            <person name="Albert R."/>
            <person name="Binder M."/>
            <person name="Bloem J."/>
            <person name="Labutti K."/>
            <person name="Salamov A."/>
            <person name="Andreopoulos B."/>
            <person name="Baker S."/>
            <person name="Barry K."/>
            <person name="Bills G."/>
            <person name="Bluhm B."/>
            <person name="Cannon C."/>
            <person name="Castanera R."/>
            <person name="Culley D."/>
            <person name="Daum C."/>
            <person name="Ezra D."/>
            <person name="Gonzalez J."/>
            <person name="Henrissat B."/>
            <person name="Kuo A."/>
            <person name="Liang C."/>
            <person name="Lipzen A."/>
            <person name="Lutzoni F."/>
            <person name="Magnuson J."/>
            <person name="Mondo S."/>
            <person name="Nolan M."/>
            <person name="Ohm R."/>
            <person name="Pangilinan J."/>
            <person name="Park H.-J."/>
            <person name="Ramirez L."/>
            <person name="Alfaro M."/>
            <person name="Sun H."/>
            <person name="Tritt A."/>
            <person name="Yoshinaga Y."/>
            <person name="Zwiers L.-H."/>
            <person name="Turgeon B."/>
            <person name="Goodwin S."/>
            <person name="Spatafora J."/>
            <person name="Crous P."/>
            <person name="Grigoriev I."/>
        </authorList>
    </citation>
    <scope>NUCLEOTIDE SEQUENCE</scope>
    <source>
        <strain evidence="8">CBS 121410</strain>
    </source>
</reference>
<comment type="caution">
    <text evidence="8">The sequence shown here is derived from an EMBL/GenBank/DDBJ whole genome shotgun (WGS) entry which is preliminary data.</text>
</comment>
<dbReference type="Gene3D" id="1.10.540.10">
    <property type="entry name" value="Acyl-CoA dehydrogenase/oxidase, N-terminal domain"/>
    <property type="match status" value="1"/>
</dbReference>
<dbReference type="PANTHER" id="PTHR43884:SF34">
    <property type="entry name" value="ACYL-COA DEHYDROGENASE FAMILY PROTEIN"/>
    <property type="match status" value="1"/>
</dbReference>
<dbReference type="GO" id="GO:0046359">
    <property type="term" value="P:butyrate catabolic process"/>
    <property type="evidence" value="ECO:0007669"/>
    <property type="project" value="TreeGrafter"/>
</dbReference>
<dbReference type="Pfam" id="PF00441">
    <property type="entry name" value="Acyl-CoA_dh_1"/>
    <property type="match status" value="1"/>
</dbReference>
<evidence type="ECO:0000256" key="2">
    <source>
        <dbReference type="ARBA" id="ARBA00009347"/>
    </source>
</evidence>
<dbReference type="AlphaFoldDB" id="A0A9P4HNM5"/>
<dbReference type="FunFam" id="1.20.140.10:FF:000037">
    <property type="entry name" value="Similar to acyl-CoA dehydrogenase"/>
    <property type="match status" value="1"/>
</dbReference>
<protein>
    <submittedName>
        <fullName evidence="8">Acyl-CoA dehydrogenase NM domain-like protein</fullName>
    </submittedName>
</protein>
<dbReference type="InterPro" id="IPR009075">
    <property type="entry name" value="AcylCo_DH/oxidase_C"/>
</dbReference>
<sequence>MSSVTDPKGTISFTLPPDLVQYLSNLDAFIADQITPLQSRNDNDRFFDHRREHARTDWDNQGLPRPEWEDLLHQCVQLADKAGFYRFSLPRQYGGQNDSPSGRGCNLWMAVIREHLAAKGLGLFNDLQTEHSVVGNFPDLLLVQWFGTKAQKEVLIPGRLEGRVRITFGLTEPGHGSDATFMETRAVREVRGGVEGWRIDGRKMWQTGMHRATHCLVFARTAGRDGEAEGISCFVVPREAEGVRVESYEWTLNMPTDHATISLHSVFLPDNPSSPTPTTPLPISPLLGPLHHGLQIAQAFVHENRLRQAASSLGAARYCLSRSIAHARTRAPFKKPLYQNQAVQFPLSEQWTQVEMLELLIQKTAVEMDEVSAAMDAASTCGAAAGAGFEVAPQLSAMVSMCNFWSNRLCTQAADLAIQVHGGLGYSRHLPFEHLWRHHRRYRITEGSEEIQVRNVGRWLFGVRGGKAGKEGEAKL</sequence>
<dbReference type="InterPro" id="IPR009100">
    <property type="entry name" value="AcylCoA_DH/oxidase_NM_dom_sf"/>
</dbReference>
<comment type="cofactor">
    <cofactor evidence="1 5">
        <name>FAD</name>
        <dbReference type="ChEBI" id="CHEBI:57692"/>
    </cofactor>
</comment>
<dbReference type="CDD" id="cd00567">
    <property type="entry name" value="ACAD"/>
    <property type="match status" value="1"/>
</dbReference>
<evidence type="ECO:0000259" key="6">
    <source>
        <dbReference type="Pfam" id="PF00441"/>
    </source>
</evidence>
<dbReference type="GO" id="GO:0003995">
    <property type="term" value="F:acyl-CoA dehydrogenase activity"/>
    <property type="evidence" value="ECO:0007669"/>
    <property type="project" value="TreeGrafter"/>
</dbReference>
<evidence type="ECO:0000256" key="3">
    <source>
        <dbReference type="ARBA" id="ARBA00022630"/>
    </source>
</evidence>
<evidence type="ECO:0000256" key="4">
    <source>
        <dbReference type="ARBA" id="ARBA00022827"/>
    </source>
</evidence>
<keyword evidence="3 5" id="KW-0285">Flavoprotein</keyword>
<proteinExistence type="inferred from homology"/>
<accession>A0A9P4HNM5</accession>
<dbReference type="Pfam" id="PF02770">
    <property type="entry name" value="Acyl-CoA_dh_M"/>
    <property type="match status" value="1"/>
</dbReference>
<evidence type="ECO:0000313" key="8">
    <source>
        <dbReference type="EMBL" id="KAF2083862.1"/>
    </source>
</evidence>
<feature type="domain" description="Acyl-CoA dehydrogenase/oxidase C-terminal" evidence="6">
    <location>
        <begin position="292"/>
        <end position="460"/>
    </location>
</feature>
<feature type="domain" description="Acyl-CoA oxidase/dehydrogenase middle" evidence="7">
    <location>
        <begin position="168"/>
        <end position="255"/>
    </location>
</feature>
<dbReference type="GO" id="GO:0033539">
    <property type="term" value="P:fatty acid beta-oxidation using acyl-CoA dehydrogenase"/>
    <property type="evidence" value="ECO:0007669"/>
    <property type="project" value="TreeGrafter"/>
</dbReference>
<organism evidence="8 9">
    <name type="scientific">Saccharata proteae CBS 121410</name>
    <dbReference type="NCBI Taxonomy" id="1314787"/>
    <lineage>
        <taxon>Eukaryota</taxon>
        <taxon>Fungi</taxon>
        <taxon>Dikarya</taxon>
        <taxon>Ascomycota</taxon>
        <taxon>Pezizomycotina</taxon>
        <taxon>Dothideomycetes</taxon>
        <taxon>Dothideomycetes incertae sedis</taxon>
        <taxon>Botryosphaeriales</taxon>
        <taxon>Saccharataceae</taxon>
        <taxon>Saccharata</taxon>
    </lineage>
</organism>
<evidence type="ECO:0000256" key="5">
    <source>
        <dbReference type="RuleBase" id="RU362125"/>
    </source>
</evidence>
<dbReference type="OrthoDB" id="9988775at2759"/>
<keyword evidence="9" id="KW-1185">Reference proteome</keyword>
<dbReference type="InterPro" id="IPR046373">
    <property type="entry name" value="Acyl-CoA_Oxase/DH_mid-dom_sf"/>
</dbReference>
<comment type="similarity">
    <text evidence="2 5">Belongs to the acyl-CoA dehydrogenase family.</text>
</comment>
<dbReference type="SUPFAM" id="SSF47203">
    <property type="entry name" value="Acyl-CoA dehydrogenase C-terminal domain-like"/>
    <property type="match status" value="1"/>
</dbReference>
<dbReference type="Gene3D" id="2.40.110.10">
    <property type="entry name" value="Butyryl-CoA Dehydrogenase, subunit A, domain 2"/>
    <property type="match status" value="1"/>
</dbReference>